<feature type="transmembrane region" description="Helical" evidence="1">
    <location>
        <begin position="54"/>
        <end position="74"/>
    </location>
</feature>
<accession>A0A4Q5LE13</accession>
<evidence type="ECO:0000256" key="1">
    <source>
        <dbReference type="SAM" id="Phobius"/>
    </source>
</evidence>
<dbReference type="Proteomes" id="UP000294155">
    <property type="component" value="Unassembled WGS sequence"/>
</dbReference>
<dbReference type="OrthoDB" id="1372856at2"/>
<feature type="transmembrane region" description="Helical" evidence="1">
    <location>
        <begin position="113"/>
        <end position="132"/>
    </location>
</feature>
<dbReference type="EMBL" id="SEWE01000008">
    <property type="protein sequence ID" value="RYU81819.1"/>
    <property type="molecule type" value="Genomic_DNA"/>
</dbReference>
<sequence>MTSSKFWVVFSCLILVANVLFNHYQAPMGMVLSPLVAALMTRLVMFYGPVWPPYLQTGLCAVLLALQDIGIKLTGGGSHDAEGQGFMNSMVLLGALLSLGFIAKALWGQKLVVWWLRLAALVVFTLLIWLHLELFNDLGEGLKFEL</sequence>
<organism evidence="2 3">
    <name type="scientific">Hymenobacter persicinus</name>
    <dbReference type="NCBI Taxonomy" id="2025506"/>
    <lineage>
        <taxon>Bacteria</taxon>
        <taxon>Pseudomonadati</taxon>
        <taxon>Bacteroidota</taxon>
        <taxon>Cytophagia</taxon>
        <taxon>Cytophagales</taxon>
        <taxon>Hymenobacteraceae</taxon>
        <taxon>Hymenobacter</taxon>
    </lineage>
</organism>
<dbReference type="AlphaFoldDB" id="A0A4Q5LE13"/>
<keyword evidence="1" id="KW-0472">Membrane</keyword>
<evidence type="ECO:0000313" key="2">
    <source>
        <dbReference type="EMBL" id="RYU81819.1"/>
    </source>
</evidence>
<comment type="caution">
    <text evidence="2">The sequence shown here is derived from an EMBL/GenBank/DDBJ whole genome shotgun (WGS) entry which is preliminary data.</text>
</comment>
<keyword evidence="3" id="KW-1185">Reference proteome</keyword>
<dbReference type="RefSeq" id="WP_129920123.1">
    <property type="nucleotide sequence ID" value="NZ_SEWE01000008.1"/>
</dbReference>
<keyword evidence="1" id="KW-1133">Transmembrane helix</keyword>
<feature type="transmembrane region" description="Helical" evidence="1">
    <location>
        <begin position="86"/>
        <end position="107"/>
    </location>
</feature>
<proteinExistence type="predicted"/>
<evidence type="ECO:0000313" key="3">
    <source>
        <dbReference type="Proteomes" id="UP000294155"/>
    </source>
</evidence>
<feature type="transmembrane region" description="Helical" evidence="1">
    <location>
        <begin position="6"/>
        <end position="24"/>
    </location>
</feature>
<name>A0A4Q5LE13_9BACT</name>
<gene>
    <name evidence="2" type="ORF">EWM57_05415</name>
</gene>
<protein>
    <submittedName>
        <fullName evidence="2">Uncharacterized protein</fullName>
    </submittedName>
</protein>
<reference evidence="2 3" key="1">
    <citation type="submission" date="2019-02" db="EMBL/GenBank/DDBJ databases">
        <title>Bacterial novel species isolated from soil.</title>
        <authorList>
            <person name="Jung H.-Y."/>
        </authorList>
    </citation>
    <scope>NUCLEOTIDE SEQUENCE [LARGE SCALE GENOMIC DNA]</scope>
    <source>
        <strain evidence="2 3">1-3-3-3</strain>
    </source>
</reference>
<keyword evidence="1" id="KW-0812">Transmembrane</keyword>